<gene>
    <name evidence="1" type="ORF">EV356DRAFT_520068</name>
</gene>
<proteinExistence type="predicted"/>
<dbReference type="Proteomes" id="UP000800092">
    <property type="component" value="Unassembled WGS sequence"/>
</dbReference>
<keyword evidence="2" id="KW-1185">Reference proteome</keyword>
<dbReference type="EMBL" id="ML991845">
    <property type="protein sequence ID" value="KAF2230237.1"/>
    <property type="molecule type" value="Genomic_DNA"/>
</dbReference>
<organism evidence="1 2">
    <name type="scientific">Viridothelium virens</name>
    <name type="common">Speckled blister lichen</name>
    <name type="synonym">Trypethelium virens</name>
    <dbReference type="NCBI Taxonomy" id="1048519"/>
    <lineage>
        <taxon>Eukaryota</taxon>
        <taxon>Fungi</taxon>
        <taxon>Dikarya</taxon>
        <taxon>Ascomycota</taxon>
        <taxon>Pezizomycotina</taxon>
        <taxon>Dothideomycetes</taxon>
        <taxon>Dothideomycetes incertae sedis</taxon>
        <taxon>Trypetheliales</taxon>
        <taxon>Trypetheliaceae</taxon>
        <taxon>Viridothelium</taxon>
    </lineage>
</organism>
<evidence type="ECO:0000313" key="2">
    <source>
        <dbReference type="Proteomes" id="UP000800092"/>
    </source>
</evidence>
<sequence length="277" mass="32066">MPFPFLKLPAELRLEIYKNLLPEKRVYIRHNDLLPSGKVALSSNGITVASTCQQIQKEILPLLIKNELLVFLFHSRPTVLRWGRMLDCNTRLFTCMQEIYDAAALPEADRKAFVECEDGTVFKADALSFAKLAPAVQKLWFIIQGEDPEDYYEAGMELDDEELDEEKWELELRLYLRLESNNGNWLFEMAKKPHTVDWNFQRVGRGDGWQVVGRWGLRTAKCLLTSGNFRRDSGMKYLGFSVVVEANVMFSGLKSLLQWCRVRIISISPLACRYLRY</sequence>
<evidence type="ECO:0008006" key="3">
    <source>
        <dbReference type="Google" id="ProtNLM"/>
    </source>
</evidence>
<name>A0A6A6GWY8_VIRVR</name>
<dbReference type="OrthoDB" id="2951834at2759"/>
<protein>
    <recommendedName>
        <fullName evidence="3">F-box domain-containing protein</fullName>
    </recommendedName>
</protein>
<dbReference type="AlphaFoldDB" id="A0A6A6GWY8"/>
<evidence type="ECO:0000313" key="1">
    <source>
        <dbReference type="EMBL" id="KAF2230237.1"/>
    </source>
</evidence>
<accession>A0A6A6GWY8</accession>
<reference evidence="1" key="1">
    <citation type="journal article" date="2020" name="Stud. Mycol.">
        <title>101 Dothideomycetes genomes: a test case for predicting lifestyles and emergence of pathogens.</title>
        <authorList>
            <person name="Haridas S."/>
            <person name="Albert R."/>
            <person name="Binder M."/>
            <person name="Bloem J."/>
            <person name="Labutti K."/>
            <person name="Salamov A."/>
            <person name="Andreopoulos B."/>
            <person name="Baker S."/>
            <person name="Barry K."/>
            <person name="Bills G."/>
            <person name="Bluhm B."/>
            <person name="Cannon C."/>
            <person name="Castanera R."/>
            <person name="Culley D."/>
            <person name="Daum C."/>
            <person name="Ezra D."/>
            <person name="Gonzalez J."/>
            <person name="Henrissat B."/>
            <person name="Kuo A."/>
            <person name="Liang C."/>
            <person name="Lipzen A."/>
            <person name="Lutzoni F."/>
            <person name="Magnuson J."/>
            <person name="Mondo S."/>
            <person name="Nolan M."/>
            <person name="Ohm R."/>
            <person name="Pangilinan J."/>
            <person name="Park H.-J."/>
            <person name="Ramirez L."/>
            <person name="Alfaro M."/>
            <person name="Sun H."/>
            <person name="Tritt A."/>
            <person name="Yoshinaga Y."/>
            <person name="Zwiers L.-H."/>
            <person name="Turgeon B."/>
            <person name="Goodwin S."/>
            <person name="Spatafora J."/>
            <person name="Crous P."/>
            <person name="Grigoriev I."/>
        </authorList>
    </citation>
    <scope>NUCLEOTIDE SEQUENCE</scope>
    <source>
        <strain evidence="1">Tuck. ex Michener</strain>
    </source>
</reference>